<comment type="caution">
    <text evidence="1">The sequence shown here is derived from an EMBL/GenBank/DDBJ whole genome shotgun (WGS) entry which is preliminary data.</text>
</comment>
<dbReference type="AlphaFoldDB" id="A0A3M2X126"/>
<proteinExistence type="predicted"/>
<dbReference type="EMBL" id="RBNS01000032">
    <property type="protein sequence ID" value="RML57473.1"/>
    <property type="molecule type" value="Genomic_DNA"/>
</dbReference>
<name>A0A3M2X126_PSEA0</name>
<reference evidence="1 2" key="1">
    <citation type="submission" date="2018-08" db="EMBL/GenBank/DDBJ databases">
        <title>Recombination of ecologically and evolutionarily significant loci maintains genetic cohesion in the Pseudomonas syringae species complex.</title>
        <authorList>
            <person name="Dillon M."/>
            <person name="Thakur S."/>
            <person name="Almeida R.N.D."/>
            <person name="Weir B.S."/>
            <person name="Guttman D.S."/>
        </authorList>
    </citation>
    <scope>NUCLEOTIDE SEQUENCE [LARGE SCALE GENOMIC DNA]</scope>
    <source>
        <strain evidence="1 2">19322</strain>
    </source>
</reference>
<accession>A0A3M2X126</accession>
<evidence type="ECO:0000313" key="1">
    <source>
        <dbReference type="EMBL" id="RML57473.1"/>
    </source>
</evidence>
<dbReference type="Proteomes" id="UP000277952">
    <property type="component" value="Unassembled WGS sequence"/>
</dbReference>
<sequence>MIIDALYESDRSLYRYDTDTGRLLFSQSPHLLEKLSGEKIDTRSKVMAAGAIYESERSKTRYSNLGKMLINQQMRTQAYLFGKPRLRSSPPLKEVSNSSLRWLVLESIRFVFRNNSATPWAINDLGPGVRRVYPSNGAVHSLECCYIDDQGRRFVYDSYNDCFFLVPHPDLSDVPLGSLIIQCDFERLAERYRDVRSLSALYIELGHSIAALFYALQTRGVEPTALQLSTFKPAMEYYCSVVGVITL</sequence>
<evidence type="ECO:0000313" key="2">
    <source>
        <dbReference type="Proteomes" id="UP000277952"/>
    </source>
</evidence>
<gene>
    <name evidence="1" type="ORF">ALQ94_200153</name>
</gene>
<protein>
    <submittedName>
        <fullName evidence="1">Uncharacterized protein</fullName>
    </submittedName>
</protein>
<organism evidence="1 2">
    <name type="scientific">Pseudomonas amygdali pv. morsprunorum</name>
    <dbReference type="NCBI Taxonomy" id="129138"/>
    <lineage>
        <taxon>Bacteria</taxon>
        <taxon>Pseudomonadati</taxon>
        <taxon>Pseudomonadota</taxon>
        <taxon>Gammaproteobacteria</taxon>
        <taxon>Pseudomonadales</taxon>
        <taxon>Pseudomonadaceae</taxon>
        <taxon>Pseudomonas</taxon>
        <taxon>Pseudomonas amygdali</taxon>
    </lineage>
</organism>